<dbReference type="Pfam" id="PF00627">
    <property type="entry name" value="UBA"/>
    <property type="match status" value="1"/>
</dbReference>
<accession>A0AAD5UT13</accession>
<keyword evidence="2" id="KW-0227">DNA damage</keyword>
<dbReference type="Proteomes" id="UP001212997">
    <property type="component" value="Unassembled WGS sequence"/>
</dbReference>
<dbReference type="GO" id="GO:0031593">
    <property type="term" value="F:polyubiquitin modification-dependent protein binding"/>
    <property type="evidence" value="ECO:0007669"/>
    <property type="project" value="UniProtKB-UniRule"/>
</dbReference>
<evidence type="ECO:0000313" key="4">
    <source>
        <dbReference type="EMBL" id="KAJ3475795.1"/>
    </source>
</evidence>
<dbReference type="GO" id="GO:0043130">
    <property type="term" value="F:ubiquitin binding"/>
    <property type="evidence" value="ECO:0007669"/>
    <property type="project" value="UniProtKB-UniRule"/>
</dbReference>
<evidence type="ECO:0000259" key="3">
    <source>
        <dbReference type="PROSITE" id="PS50030"/>
    </source>
</evidence>
<feature type="domain" description="UBA" evidence="3">
    <location>
        <begin position="103"/>
        <end position="144"/>
    </location>
</feature>
<dbReference type="InterPro" id="IPR006636">
    <property type="entry name" value="STI1_HS-bd"/>
</dbReference>
<comment type="function">
    <text evidence="2">Multiubiquitin chain receptor involved in modulation of proteasomal degradation. Involved in nucleotide excision repair.</text>
</comment>
<proteinExistence type="inferred from homology"/>
<dbReference type="InterPro" id="IPR015360">
    <property type="entry name" value="XPC-bd"/>
</dbReference>
<dbReference type="FunFam" id="1.10.8.10:FF:000002">
    <property type="entry name" value="UV excision repair protein RAD23 homolog"/>
    <property type="match status" value="1"/>
</dbReference>
<dbReference type="GO" id="GO:0005829">
    <property type="term" value="C:cytosol"/>
    <property type="evidence" value="ECO:0007669"/>
    <property type="project" value="TreeGrafter"/>
</dbReference>
<dbReference type="GO" id="GO:0043161">
    <property type="term" value="P:proteasome-mediated ubiquitin-dependent protein catabolic process"/>
    <property type="evidence" value="ECO:0007669"/>
    <property type="project" value="UniProtKB-UniRule"/>
</dbReference>
<dbReference type="InterPro" id="IPR036353">
    <property type="entry name" value="XPC-bd_sf"/>
</dbReference>
<dbReference type="EMBL" id="JANAWD010000798">
    <property type="protein sequence ID" value="KAJ3475795.1"/>
    <property type="molecule type" value="Genomic_DNA"/>
</dbReference>
<dbReference type="InterPro" id="IPR009060">
    <property type="entry name" value="UBA-like_sf"/>
</dbReference>
<dbReference type="SUPFAM" id="SSF101238">
    <property type="entry name" value="XPC-binding domain"/>
    <property type="match status" value="1"/>
</dbReference>
<evidence type="ECO:0000256" key="2">
    <source>
        <dbReference type="RuleBase" id="RU367049"/>
    </source>
</evidence>
<organism evidence="4 5">
    <name type="scientific">Meripilus lineatus</name>
    <dbReference type="NCBI Taxonomy" id="2056292"/>
    <lineage>
        <taxon>Eukaryota</taxon>
        <taxon>Fungi</taxon>
        <taxon>Dikarya</taxon>
        <taxon>Basidiomycota</taxon>
        <taxon>Agaricomycotina</taxon>
        <taxon>Agaricomycetes</taxon>
        <taxon>Polyporales</taxon>
        <taxon>Meripilaceae</taxon>
        <taxon>Meripilus</taxon>
    </lineage>
</organism>
<comment type="similarity">
    <text evidence="2">Belongs to the RAD23 family.</text>
</comment>
<evidence type="ECO:0000256" key="1">
    <source>
        <dbReference type="ARBA" id="ARBA00023242"/>
    </source>
</evidence>
<dbReference type="PANTHER" id="PTHR10621">
    <property type="entry name" value="UV EXCISION REPAIR PROTEIN RAD23"/>
    <property type="match status" value="1"/>
</dbReference>
<dbReference type="Gene3D" id="1.10.10.540">
    <property type="entry name" value="XPC-binding domain"/>
    <property type="match status" value="1"/>
</dbReference>
<protein>
    <recommendedName>
        <fullName evidence="2">UV excision repair protein RAD23</fullName>
    </recommendedName>
</protein>
<evidence type="ECO:0000313" key="5">
    <source>
        <dbReference type="Proteomes" id="UP001212997"/>
    </source>
</evidence>
<dbReference type="GO" id="GO:0003684">
    <property type="term" value="F:damaged DNA binding"/>
    <property type="evidence" value="ECO:0007669"/>
    <property type="project" value="UniProtKB-UniRule"/>
</dbReference>
<dbReference type="InterPro" id="IPR004806">
    <property type="entry name" value="Rad23"/>
</dbReference>
<keyword evidence="5" id="KW-1185">Reference proteome</keyword>
<comment type="subcellular location">
    <subcellularLocation>
        <location evidence="2">Nucleus</location>
    </subcellularLocation>
    <subcellularLocation>
        <location evidence="2">Cytoplasm</location>
    </subcellularLocation>
</comment>
<dbReference type="GO" id="GO:0070628">
    <property type="term" value="F:proteasome binding"/>
    <property type="evidence" value="ECO:0007669"/>
    <property type="project" value="TreeGrafter"/>
</dbReference>
<dbReference type="SMART" id="SM00727">
    <property type="entry name" value="STI1"/>
    <property type="match status" value="1"/>
</dbReference>
<dbReference type="SUPFAM" id="SSF46934">
    <property type="entry name" value="UBA-like"/>
    <property type="match status" value="1"/>
</dbReference>
<dbReference type="AlphaFoldDB" id="A0AAD5UT13"/>
<gene>
    <name evidence="4" type="ORF">NLI96_g11598</name>
</gene>
<keyword evidence="1 2" id="KW-0539">Nucleus</keyword>
<dbReference type="PANTHER" id="PTHR10621:SF0">
    <property type="entry name" value="UV EXCISION REPAIR PROTEIN RAD23"/>
    <property type="match status" value="1"/>
</dbReference>
<dbReference type="PRINTS" id="PR01839">
    <property type="entry name" value="RAD23PROTEIN"/>
</dbReference>
<dbReference type="PROSITE" id="PS50030">
    <property type="entry name" value="UBA"/>
    <property type="match status" value="1"/>
</dbReference>
<keyword evidence="2" id="KW-0963">Cytoplasm</keyword>
<dbReference type="GO" id="GO:0006289">
    <property type="term" value="P:nucleotide-excision repair"/>
    <property type="evidence" value="ECO:0007669"/>
    <property type="project" value="UniProtKB-UniRule"/>
</dbReference>
<dbReference type="Gene3D" id="1.10.8.10">
    <property type="entry name" value="DNA helicase RuvA subunit, C-terminal domain"/>
    <property type="match status" value="1"/>
</dbReference>
<dbReference type="InterPro" id="IPR015940">
    <property type="entry name" value="UBA"/>
</dbReference>
<dbReference type="GO" id="GO:0005654">
    <property type="term" value="C:nucleoplasm"/>
    <property type="evidence" value="ECO:0007669"/>
    <property type="project" value="TreeGrafter"/>
</dbReference>
<reference evidence="4" key="1">
    <citation type="submission" date="2022-07" db="EMBL/GenBank/DDBJ databases">
        <title>Genome Sequence of Physisporinus lineatus.</title>
        <authorList>
            <person name="Buettner E."/>
        </authorList>
    </citation>
    <scope>NUCLEOTIDE SEQUENCE</scope>
    <source>
        <strain evidence="4">VT162</strain>
    </source>
</reference>
<dbReference type="CDD" id="cd14281">
    <property type="entry name" value="UBA2_Rad23_like"/>
    <property type="match status" value="1"/>
</dbReference>
<keyword evidence="2" id="KW-0234">DNA repair</keyword>
<sequence length="147" mass="15063">MPAGGGRMGAAAVAGAGGGEAHAPVDLAAIQNDPQVQQLRQMMTQNPALIQPFIQQLAAANPALAAQLANHPEMLLQILGGEGLGEGMEDDGEGGGATVINVTPEEDAAIQRLQALGFSRSAAAEAYFSCDKNEELAANFLFESGFD</sequence>
<comment type="caution">
    <text evidence="4">The sequence shown here is derived from an EMBL/GenBank/DDBJ whole genome shotgun (WGS) entry which is preliminary data.</text>
</comment>
<dbReference type="Pfam" id="PF09280">
    <property type="entry name" value="XPC-binding"/>
    <property type="match status" value="1"/>
</dbReference>
<name>A0AAD5UT13_9APHY</name>
<dbReference type="SMART" id="SM00165">
    <property type="entry name" value="UBA"/>
    <property type="match status" value="1"/>
</dbReference>